<dbReference type="KEGG" id="paun:MJA45_14695"/>
<dbReference type="Proteomes" id="UP001305702">
    <property type="component" value="Chromosome"/>
</dbReference>
<dbReference type="CDD" id="cd17536">
    <property type="entry name" value="REC_YesN-like"/>
    <property type="match status" value="1"/>
</dbReference>
<dbReference type="GO" id="GO:0005737">
    <property type="term" value="C:cytoplasm"/>
    <property type="evidence" value="ECO:0007669"/>
    <property type="project" value="UniProtKB-SubCell"/>
</dbReference>
<dbReference type="EMBL" id="CP130318">
    <property type="protein sequence ID" value="WNQ08898.1"/>
    <property type="molecule type" value="Genomic_DNA"/>
</dbReference>
<dbReference type="SUPFAM" id="SSF46689">
    <property type="entry name" value="Homeodomain-like"/>
    <property type="match status" value="2"/>
</dbReference>
<dbReference type="Pfam" id="PF12833">
    <property type="entry name" value="HTH_18"/>
    <property type="match status" value="1"/>
</dbReference>
<feature type="modified residue" description="4-aspartylphosphate" evidence="8">
    <location>
        <position position="54"/>
    </location>
</feature>
<evidence type="ECO:0000259" key="10">
    <source>
        <dbReference type="PROSITE" id="PS50110"/>
    </source>
</evidence>
<dbReference type="Gene3D" id="3.40.50.2300">
    <property type="match status" value="1"/>
</dbReference>
<keyword evidence="2" id="KW-0963">Cytoplasm</keyword>
<dbReference type="InterPro" id="IPR001789">
    <property type="entry name" value="Sig_transdc_resp-reg_receiver"/>
</dbReference>
<dbReference type="SMART" id="SM00448">
    <property type="entry name" value="REC"/>
    <property type="match status" value="1"/>
</dbReference>
<dbReference type="PANTHER" id="PTHR42713">
    <property type="entry name" value="HISTIDINE KINASE-RELATED"/>
    <property type="match status" value="1"/>
</dbReference>
<dbReference type="SUPFAM" id="SSF52172">
    <property type="entry name" value="CheY-like"/>
    <property type="match status" value="1"/>
</dbReference>
<dbReference type="PANTHER" id="PTHR42713:SF3">
    <property type="entry name" value="TRANSCRIPTIONAL REGULATORY PROTEIN HPTR"/>
    <property type="match status" value="1"/>
</dbReference>
<dbReference type="PROSITE" id="PS01124">
    <property type="entry name" value="HTH_ARAC_FAMILY_2"/>
    <property type="match status" value="1"/>
</dbReference>
<keyword evidence="7" id="KW-0804">Transcription</keyword>
<evidence type="ECO:0000256" key="8">
    <source>
        <dbReference type="PROSITE-ProRule" id="PRU00169"/>
    </source>
</evidence>
<feature type="domain" description="HTH araC/xylS-type" evidence="9">
    <location>
        <begin position="437"/>
        <end position="534"/>
    </location>
</feature>
<keyword evidence="3 8" id="KW-0597">Phosphoprotein</keyword>
<reference evidence="11 12" key="1">
    <citation type="submission" date="2022-02" db="EMBL/GenBank/DDBJ databases">
        <title>Paenibacillus sp. MBLB1776 Whole Genome Shotgun Sequencing.</title>
        <authorList>
            <person name="Hwang C.Y."/>
            <person name="Cho E.-S."/>
            <person name="Seo M.-J."/>
        </authorList>
    </citation>
    <scope>NUCLEOTIDE SEQUENCE [LARGE SCALE GENOMIC DNA]</scope>
    <source>
        <strain evidence="11 12">MBLB1776</strain>
    </source>
</reference>
<dbReference type="InterPro" id="IPR018060">
    <property type="entry name" value="HTH_AraC"/>
</dbReference>
<evidence type="ECO:0000256" key="4">
    <source>
        <dbReference type="ARBA" id="ARBA00023012"/>
    </source>
</evidence>
<dbReference type="PROSITE" id="PS50110">
    <property type="entry name" value="RESPONSE_REGULATORY"/>
    <property type="match status" value="1"/>
</dbReference>
<dbReference type="Gene3D" id="1.10.10.60">
    <property type="entry name" value="Homeodomain-like"/>
    <property type="match status" value="2"/>
</dbReference>
<protein>
    <submittedName>
        <fullName evidence="11">Response regulator</fullName>
    </submittedName>
</protein>
<dbReference type="RefSeq" id="WP_315602665.1">
    <property type="nucleotide sequence ID" value="NZ_CP130318.1"/>
</dbReference>
<dbReference type="SMART" id="SM00342">
    <property type="entry name" value="HTH_ARAC"/>
    <property type="match status" value="1"/>
</dbReference>
<organism evidence="11 12">
    <name type="scientific">Paenibacillus aurantius</name>
    <dbReference type="NCBI Taxonomy" id="2918900"/>
    <lineage>
        <taxon>Bacteria</taxon>
        <taxon>Bacillati</taxon>
        <taxon>Bacillota</taxon>
        <taxon>Bacilli</taxon>
        <taxon>Bacillales</taxon>
        <taxon>Paenibacillaceae</taxon>
        <taxon>Paenibacillus</taxon>
    </lineage>
</organism>
<keyword evidence="5" id="KW-0805">Transcription regulation</keyword>
<dbReference type="GO" id="GO:0000160">
    <property type="term" value="P:phosphorelay signal transduction system"/>
    <property type="evidence" value="ECO:0007669"/>
    <property type="project" value="UniProtKB-KW"/>
</dbReference>
<dbReference type="GO" id="GO:0003700">
    <property type="term" value="F:DNA-binding transcription factor activity"/>
    <property type="evidence" value="ECO:0007669"/>
    <property type="project" value="InterPro"/>
</dbReference>
<evidence type="ECO:0000256" key="6">
    <source>
        <dbReference type="ARBA" id="ARBA00023125"/>
    </source>
</evidence>
<dbReference type="InterPro" id="IPR011006">
    <property type="entry name" value="CheY-like_superfamily"/>
</dbReference>
<evidence type="ECO:0000256" key="5">
    <source>
        <dbReference type="ARBA" id="ARBA00023015"/>
    </source>
</evidence>
<comment type="subcellular location">
    <subcellularLocation>
        <location evidence="1">Cytoplasm</location>
    </subcellularLocation>
</comment>
<evidence type="ECO:0000256" key="2">
    <source>
        <dbReference type="ARBA" id="ARBA00022490"/>
    </source>
</evidence>
<evidence type="ECO:0000313" key="12">
    <source>
        <dbReference type="Proteomes" id="UP001305702"/>
    </source>
</evidence>
<dbReference type="InterPro" id="IPR009057">
    <property type="entry name" value="Homeodomain-like_sf"/>
</dbReference>
<accession>A0AA96L8V5</accession>
<keyword evidence="4" id="KW-0902">Two-component regulatory system</keyword>
<dbReference type="PROSITE" id="PS00041">
    <property type="entry name" value="HTH_ARAC_FAMILY_1"/>
    <property type="match status" value="1"/>
</dbReference>
<feature type="domain" description="Response regulatory" evidence="10">
    <location>
        <begin position="2"/>
        <end position="119"/>
    </location>
</feature>
<sequence>MNVLVVEDEPGIRTRVATMIPWEMHGIDIVGVAENGEEALRLMERTKPDIVLTDVSMPGMDGITLAGRIARHNPTIRVIILSGYDDFDYARSAMEYGVQKYLLKPASNEEIRDAVVETAEKVRAEREQRHNHEALALQWKNHLPRLREHFFLNWIRGAYAQWELDLKSRDLQIALDNTSCYTVVLFDMDPLPEEEHRFQEKDSGLLQFSLKSIAGEIIYDHNGGVFQDEQGRCVVLFQSTEEGEGEFKLRIGYSVAKVLTTVKEILKLTASAGISGTGIGGDAVPLLYGQAKDSLQKRVMYGRDIAIPYSEEQDVPDKVTLPSSAERELEIGIETGNLAKAEAAILQLAELSLDQAGTVEEAQVCVLHLFHLFFQIAKSNNWAIQEAAGEDFIYFGSLQSLQTREQVIGCLVRIARSLAKFALEKSQAKGGGAKLIQSILDTVEKEIDQDISLHAIAGRFFINSSYLSRLFKHEVGETFSDYVVKRKMIRAKQHLQDGSKVQDAAQKVGYTNVGYFSKLFQRYWGVLPSEIKQG</sequence>
<name>A0AA96L8V5_9BACL</name>
<dbReference type="InterPro" id="IPR051552">
    <property type="entry name" value="HptR"/>
</dbReference>
<keyword evidence="6" id="KW-0238">DNA-binding</keyword>
<evidence type="ECO:0000256" key="3">
    <source>
        <dbReference type="ARBA" id="ARBA00022553"/>
    </source>
</evidence>
<evidence type="ECO:0000256" key="7">
    <source>
        <dbReference type="ARBA" id="ARBA00023163"/>
    </source>
</evidence>
<dbReference type="AlphaFoldDB" id="A0AA96L8V5"/>
<evidence type="ECO:0000259" key="9">
    <source>
        <dbReference type="PROSITE" id="PS01124"/>
    </source>
</evidence>
<gene>
    <name evidence="11" type="ORF">MJA45_14695</name>
</gene>
<dbReference type="InterPro" id="IPR018062">
    <property type="entry name" value="HTH_AraC-typ_CS"/>
</dbReference>
<dbReference type="Pfam" id="PF00072">
    <property type="entry name" value="Response_reg"/>
    <property type="match status" value="1"/>
</dbReference>
<dbReference type="GO" id="GO:0043565">
    <property type="term" value="F:sequence-specific DNA binding"/>
    <property type="evidence" value="ECO:0007669"/>
    <property type="project" value="InterPro"/>
</dbReference>
<evidence type="ECO:0000313" key="11">
    <source>
        <dbReference type="EMBL" id="WNQ08898.1"/>
    </source>
</evidence>
<keyword evidence="12" id="KW-1185">Reference proteome</keyword>
<proteinExistence type="predicted"/>
<evidence type="ECO:0000256" key="1">
    <source>
        <dbReference type="ARBA" id="ARBA00004496"/>
    </source>
</evidence>